<comment type="catalytic activity">
    <reaction evidence="4">
        <text>3-amino-2-oxopropyl phosphate + 1-deoxy-D-xylulose 5-phosphate = pyridoxine 5'-phosphate + phosphate + 2 H2O + H(+)</text>
        <dbReference type="Rhea" id="RHEA:15265"/>
        <dbReference type="ChEBI" id="CHEBI:15377"/>
        <dbReference type="ChEBI" id="CHEBI:15378"/>
        <dbReference type="ChEBI" id="CHEBI:43474"/>
        <dbReference type="ChEBI" id="CHEBI:57279"/>
        <dbReference type="ChEBI" id="CHEBI:57792"/>
        <dbReference type="ChEBI" id="CHEBI:58589"/>
        <dbReference type="EC" id="2.6.99.2"/>
    </reaction>
</comment>
<evidence type="ECO:0000256" key="1">
    <source>
        <dbReference type="ARBA" id="ARBA00022490"/>
    </source>
</evidence>
<feature type="binding site" evidence="4">
    <location>
        <position position="6"/>
    </location>
    <ligand>
        <name>3-amino-2-oxopropyl phosphate</name>
        <dbReference type="ChEBI" id="CHEBI:57279"/>
    </ligand>
</feature>
<proteinExistence type="inferred from homology"/>
<comment type="similarity">
    <text evidence="4">Belongs to the PNP synthase family.</text>
</comment>
<feature type="binding site" evidence="4">
    <location>
        <begin position="8"/>
        <end position="9"/>
    </location>
    <ligand>
        <name>1-deoxy-D-xylulose 5-phosphate</name>
        <dbReference type="ChEBI" id="CHEBI:57792"/>
    </ligand>
</feature>
<dbReference type="Pfam" id="PF03740">
    <property type="entry name" value="PdxJ"/>
    <property type="match status" value="1"/>
</dbReference>
<dbReference type="InterPro" id="IPR004569">
    <property type="entry name" value="PyrdxlP_synth_PdxJ"/>
</dbReference>
<dbReference type="Gene3D" id="3.20.20.70">
    <property type="entry name" value="Aldolase class I"/>
    <property type="match status" value="1"/>
</dbReference>
<reference evidence="7" key="2">
    <citation type="journal article" date="2017" name="Genome Biol. Evol.">
        <title>Comparative genomic analysis identifies a Campylobacter clade deficient in selenium metabolism.</title>
        <authorList>
            <person name="Miller W.G."/>
            <person name="Yee E."/>
            <person name="Lopes B.S."/>
            <person name="Chapman M.H."/>
            <person name="Huynh S."/>
            <person name="Bono J.L."/>
            <person name="Parker C.T."/>
            <person name="Strachan N.J.C."/>
            <person name="Forbes K.J."/>
        </authorList>
    </citation>
    <scope>NUCLEOTIDE SEQUENCE [LARGE SCALE GENOMIC DNA]</scope>
    <source>
        <strain evidence="7">NCTC 13004</strain>
    </source>
</reference>
<dbReference type="AlphaFoldDB" id="A0A1X9SNF1"/>
<feature type="active site" description="Proton acceptor" evidence="4">
    <location>
        <position position="42"/>
    </location>
</feature>
<dbReference type="UniPathway" id="UPA00244">
    <property type="reaction ID" value="UER00313"/>
</dbReference>
<dbReference type="NCBIfam" id="NF003625">
    <property type="entry name" value="PRK05265.1-3"/>
    <property type="match status" value="1"/>
</dbReference>
<keyword evidence="3 4" id="KW-0664">Pyridoxine biosynthesis</keyword>
<dbReference type="EC" id="2.6.99.2" evidence="4 5"/>
<keyword evidence="1 4" id="KW-0963">Cytoplasm</keyword>
<feature type="binding site" evidence="4">
    <location>
        <position position="208"/>
    </location>
    <ligand>
        <name>3-amino-2-oxopropyl phosphate</name>
        <dbReference type="ChEBI" id="CHEBI:57279"/>
    </ligand>
</feature>
<dbReference type="EMBL" id="CP015578">
    <property type="protein sequence ID" value="ARQ97769.1"/>
    <property type="molecule type" value="Genomic_DNA"/>
</dbReference>
<feature type="binding site" evidence="4">
    <location>
        <position position="44"/>
    </location>
    <ligand>
        <name>1-deoxy-D-xylulose 5-phosphate</name>
        <dbReference type="ChEBI" id="CHEBI:57792"/>
    </ligand>
</feature>
<feature type="binding site" evidence="4">
    <location>
        <position position="17"/>
    </location>
    <ligand>
        <name>3-amino-2-oxopropyl phosphate</name>
        <dbReference type="ChEBI" id="CHEBI:57279"/>
    </ligand>
</feature>
<comment type="function">
    <text evidence="4">Catalyzes the complicated ring closure reaction between the two acyclic compounds 1-deoxy-D-xylulose-5-phosphate (DXP) and 3-amino-2-oxopropyl phosphate (1-amino-acetone-3-phosphate or AAP) to form pyridoxine 5'-phosphate (PNP) and inorganic phosphate.</text>
</comment>
<dbReference type="PANTHER" id="PTHR30456">
    <property type="entry name" value="PYRIDOXINE 5'-PHOSPHATE SYNTHASE"/>
    <property type="match status" value="1"/>
</dbReference>
<comment type="subcellular location">
    <subcellularLocation>
        <location evidence="4">Cytoplasm</location>
    </subcellularLocation>
</comment>
<dbReference type="GO" id="GO:0033856">
    <property type="term" value="F:pyridoxine 5'-phosphate synthase activity"/>
    <property type="evidence" value="ECO:0007669"/>
    <property type="project" value="UniProtKB-UniRule"/>
</dbReference>
<feature type="active site" description="Proton donor" evidence="4">
    <location>
        <position position="207"/>
    </location>
</feature>
<feature type="binding site" evidence="4">
    <location>
        <position position="49"/>
    </location>
    <ligand>
        <name>1-deoxy-D-xylulose 5-phosphate</name>
        <dbReference type="ChEBI" id="CHEBI:57792"/>
    </ligand>
</feature>
<feature type="site" description="Transition state stabilizer" evidence="4">
    <location>
        <position position="146"/>
    </location>
</feature>
<dbReference type="InterPro" id="IPR036130">
    <property type="entry name" value="Pyridoxine-5'_phos_synth"/>
</dbReference>
<evidence type="ECO:0000256" key="3">
    <source>
        <dbReference type="ARBA" id="ARBA00023096"/>
    </source>
</evidence>
<organism evidence="6 7">
    <name type="scientific">Campylobacter lanienae NCTC 13004</name>
    <dbReference type="NCBI Taxonomy" id="1031753"/>
    <lineage>
        <taxon>Bacteria</taxon>
        <taxon>Pseudomonadati</taxon>
        <taxon>Campylobacterota</taxon>
        <taxon>Epsilonproteobacteria</taxon>
        <taxon>Campylobacterales</taxon>
        <taxon>Campylobacteraceae</taxon>
        <taxon>Campylobacter</taxon>
    </lineage>
</organism>
<evidence type="ECO:0000256" key="5">
    <source>
        <dbReference type="NCBIfam" id="TIGR00559"/>
    </source>
</evidence>
<keyword evidence="2 4" id="KW-0808">Transferase</keyword>
<accession>A0A1X9SNF1</accession>
<dbReference type="CDD" id="cd00003">
    <property type="entry name" value="PNPsynthase"/>
    <property type="match status" value="1"/>
</dbReference>
<dbReference type="NCBIfam" id="NF003627">
    <property type="entry name" value="PRK05265.1-5"/>
    <property type="match status" value="1"/>
</dbReference>
<gene>
    <name evidence="4 6" type="primary">pdxJ</name>
    <name evidence="6" type="ORF">CLAN_1032</name>
</gene>
<reference evidence="7" key="1">
    <citation type="journal article" date="2017" name="Genome Biol. Evol.">
        <title>Comparative Genomic Analysis Identifies a Campylobacter Clade Deficient in Selenium Metabolism.</title>
        <authorList>
            <person name="Miller W.G."/>
            <person name="Yee E."/>
            <person name="Lopes B.S."/>
            <person name="Chapman M.H."/>
            <person name="Huynh S."/>
            <person name="Bono J.L."/>
            <person name="Parker C.T."/>
            <person name="Strachan N.J.C."/>
            <person name="Forbes K.J."/>
        </authorList>
    </citation>
    <scope>NUCLEOTIDE SEQUENCE [LARGE SCALE GENOMIC DNA]</scope>
    <source>
        <strain evidence="7">NCTC 13004</strain>
    </source>
</reference>
<dbReference type="KEGG" id="clx:CLAN_1032"/>
<dbReference type="PANTHER" id="PTHR30456:SF0">
    <property type="entry name" value="PYRIDOXINE 5'-PHOSPHATE SYNTHASE"/>
    <property type="match status" value="1"/>
</dbReference>
<comment type="pathway">
    <text evidence="4">Cofactor biosynthesis; pyridoxine 5'-phosphate biosynthesis; pyridoxine 5'-phosphate from D-erythrose 4-phosphate: step 5/5.</text>
</comment>
<evidence type="ECO:0000256" key="2">
    <source>
        <dbReference type="ARBA" id="ARBA00022679"/>
    </source>
</evidence>
<name>A0A1X9SNF1_9BACT</name>
<dbReference type="Proteomes" id="UP000202031">
    <property type="component" value="Chromosome"/>
</dbReference>
<dbReference type="NCBIfam" id="TIGR00559">
    <property type="entry name" value="pdxJ"/>
    <property type="match status" value="1"/>
</dbReference>
<dbReference type="GeneID" id="46921503"/>
<feature type="binding site" evidence="4">
    <location>
        <begin position="229"/>
        <end position="230"/>
    </location>
    <ligand>
        <name>3-amino-2-oxopropyl phosphate</name>
        <dbReference type="ChEBI" id="CHEBI:57279"/>
    </ligand>
</feature>
<dbReference type="RefSeq" id="WP_096015392.1">
    <property type="nucleotide sequence ID" value="NZ_CP015578.1"/>
</dbReference>
<sequence>MKLGVNIDHIAILREARKVNDPDILNAMYVATLAGADQITIHLREDRRHIDDIDAKNIIRLSSIAVNLECATAITDIVLELGPNRATIVPEKRQELTTEGGLNLSSAELPSSIKAMLEANIEVSLFIDPNLDDIKAAKELGVSTIELHTGNFANAYLMAFSNLSKTKFSIKSLEKQNIKEIFEIELNRLKSAAKFAKNLGLNVAAGHGLNYQNVGYIAKIPEIFELNIGQSIVARSVFTGLNQAIKDMKRLINEA</sequence>
<feature type="binding site" evidence="4">
    <location>
        <position position="97"/>
    </location>
    <ligand>
        <name>1-deoxy-D-xylulose 5-phosphate</name>
        <dbReference type="ChEBI" id="CHEBI:57792"/>
    </ligand>
</feature>
<dbReference type="SUPFAM" id="SSF63892">
    <property type="entry name" value="Pyridoxine 5'-phosphate synthase"/>
    <property type="match status" value="1"/>
</dbReference>
<dbReference type="InterPro" id="IPR013785">
    <property type="entry name" value="Aldolase_TIM"/>
</dbReference>
<dbReference type="HAMAP" id="MF_00279">
    <property type="entry name" value="PdxJ"/>
    <property type="match status" value="1"/>
</dbReference>
<evidence type="ECO:0000256" key="4">
    <source>
        <dbReference type="HAMAP-Rule" id="MF_00279"/>
    </source>
</evidence>
<protein>
    <recommendedName>
        <fullName evidence="4 5">Pyridoxine 5'-phosphate synthase</fullName>
        <shortName evidence="4">PNP synthase</shortName>
        <ecNumber evidence="4 5">2.6.99.2</ecNumber>
    </recommendedName>
</protein>
<dbReference type="GO" id="GO:0008615">
    <property type="term" value="P:pyridoxine biosynthetic process"/>
    <property type="evidence" value="ECO:0007669"/>
    <property type="project" value="UniProtKB-UniRule"/>
</dbReference>
<comment type="subunit">
    <text evidence="4">Homooctamer; tetramer of dimers.</text>
</comment>
<evidence type="ECO:0000313" key="7">
    <source>
        <dbReference type="Proteomes" id="UP000202031"/>
    </source>
</evidence>
<dbReference type="GO" id="GO:0005829">
    <property type="term" value="C:cytosol"/>
    <property type="evidence" value="ECO:0007669"/>
    <property type="project" value="TreeGrafter"/>
</dbReference>
<feature type="active site" description="Proton acceptor" evidence="4">
    <location>
        <position position="69"/>
    </location>
</feature>
<evidence type="ECO:0000313" key="6">
    <source>
        <dbReference type="EMBL" id="ARQ97769.1"/>
    </source>
</evidence>